<dbReference type="CDD" id="cd06259">
    <property type="entry name" value="YdcF-like"/>
    <property type="match status" value="1"/>
</dbReference>
<evidence type="ECO:0000259" key="1">
    <source>
        <dbReference type="Pfam" id="PF02698"/>
    </source>
</evidence>
<dbReference type="InterPro" id="IPR003848">
    <property type="entry name" value="DUF218"/>
</dbReference>
<protein>
    <recommendedName>
        <fullName evidence="1">DUF218 domain-containing protein</fullName>
    </recommendedName>
</protein>
<dbReference type="InterPro" id="IPR051599">
    <property type="entry name" value="Cell_Envelope_Assoc"/>
</dbReference>
<gene>
    <name evidence="2" type="ORF">RHRU231_570019</name>
</gene>
<organism evidence="2 3">
    <name type="scientific">Rhodococcus ruber</name>
    <dbReference type="NCBI Taxonomy" id="1830"/>
    <lineage>
        <taxon>Bacteria</taxon>
        <taxon>Bacillati</taxon>
        <taxon>Actinomycetota</taxon>
        <taxon>Actinomycetes</taxon>
        <taxon>Mycobacteriales</taxon>
        <taxon>Nocardiaceae</taxon>
        <taxon>Rhodococcus</taxon>
    </lineage>
</organism>
<dbReference type="Proteomes" id="UP000042997">
    <property type="component" value="Unassembled WGS sequence"/>
</dbReference>
<dbReference type="EMBL" id="CCSD01000069">
    <property type="protein sequence ID" value="CDZ89898.1"/>
    <property type="molecule type" value="Genomic_DNA"/>
</dbReference>
<dbReference type="RefSeq" id="WP_225223001.1">
    <property type="nucleotide sequence ID" value="NZ_CP023714.1"/>
</dbReference>
<dbReference type="eggNOG" id="COG2949">
    <property type="taxonomic scope" value="Bacteria"/>
</dbReference>
<evidence type="ECO:0000313" key="2">
    <source>
        <dbReference type="EMBL" id="CDZ89898.1"/>
    </source>
</evidence>
<feature type="domain" description="DUF218" evidence="1">
    <location>
        <begin position="51"/>
        <end position="189"/>
    </location>
</feature>
<accession>A0A098BMH3</accession>
<proteinExistence type="predicted"/>
<dbReference type="PANTHER" id="PTHR30336">
    <property type="entry name" value="INNER MEMBRANE PROTEIN, PROBABLE PERMEASE"/>
    <property type="match status" value="1"/>
</dbReference>
<dbReference type="AlphaFoldDB" id="A0A098BMH3"/>
<dbReference type="GO" id="GO:0005886">
    <property type="term" value="C:plasma membrane"/>
    <property type="evidence" value="ECO:0007669"/>
    <property type="project" value="TreeGrafter"/>
</dbReference>
<dbReference type="PANTHER" id="PTHR30336:SF6">
    <property type="entry name" value="INTEGRAL MEMBRANE PROTEIN"/>
    <property type="match status" value="1"/>
</dbReference>
<dbReference type="GeneID" id="66833428"/>
<dbReference type="Pfam" id="PF02698">
    <property type="entry name" value="DUF218"/>
    <property type="match status" value="1"/>
</dbReference>
<sequence length="220" mass="23043">MRTNARWRRTLTGTAIGVAGGTLVLAGVAARVATPAAGRLYTVADAPAAPVVIVPGARVRNGWPMAMLRGRLDVAVALLADGRARRVLVSGDAGGRSGDEIAAMTDYLVAHGVGREVIATDPYGLDTYDTCLRAAQVYGVRTAVIATQGFHLPRAVALGRRAGIDLAGVIAECDCRLRTRVRNVLREYVLSRPKALVEMHFPRPPRVTVGVGGASAGILA</sequence>
<reference evidence="2 3" key="1">
    <citation type="journal article" date="2014" name="Genome Announc.">
        <title>Draft Genome Sequence of Propane- and Butane-Oxidizing Actinobacterium Rhodococcus ruber IEGM 231.</title>
        <authorList>
            <person name="Ivshina I.B."/>
            <person name="Kuyukina M.S."/>
            <person name="Krivoruchko A.V."/>
            <person name="Barbe V."/>
            <person name="Fischer C."/>
        </authorList>
    </citation>
    <scope>NUCLEOTIDE SEQUENCE [LARGE SCALE GENOMIC DNA]</scope>
</reference>
<name>A0A098BMH3_9NOCA</name>
<evidence type="ECO:0000313" key="3">
    <source>
        <dbReference type="Proteomes" id="UP000042997"/>
    </source>
</evidence>